<dbReference type="EMBL" id="GBRH01160049">
    <property type="protein sequence ID" value="JAE37847.1"/>
    <property type="molecule type" value="Transcribed_RNA"/>
</dbReference>
<dbReference type="AlphaFoldDB" id="A0A0A9HM77"/>
<organism evidence="1">
    <name type="scientific">Arundo donax</name>
    <name type="common">Giant reed</name>
    <name type="synonym">Donax arundinaceus</name>
    <dbReference type="NCBI Taxonomy" id="35708"/>
    <lineage>
        <taxon>Eukaryota</taxon>
        <taxon>Viridiplantae</taxon>
        <taxon>Streptophyta</taxon>
        <taxon>Embryophyta</taxon>
        <taxon>Tracheophyta</taxon>
        <taxon>Spermatophyta</taxon>
        <taxon>Magnoliopsida</taxon>
        <taxon>Liliopsida</taxon>
        <taxon>Poales</taxon>
        <taxon>Poaceae</taxon>
        <taxon>PACMAD clade</taxon>
        <taxon>Arundinoideae</taxon>
        <taxon>Arundineae</taxon>
        <taxon>Arundo</taxon>
    </lineage>
</organism>
<reference evidence="1" key="1">
    <citation type="submission" date="2014-09" db="EMBL/GenBank/DDBJ databases">
        <authorList>
            <person name="Magalhaes I.L.F."/>
            <person name="Oliveira U."/>
            <person name="Santos F.R."/>
            <person name="Vidigal T.H.D.A."/>
            <person name="Brescovit A.D."/>
            <person name="Santos A.J."/>
        </authorList>
    </citation>
    <scope>NUCLEOTIDE SEQUENCE</scope>
    <source>
        <tissue evidence="1">Shoot tissue taken approximately 20 cm above the soil surface</tissue>
    </source>
</reference>
<accession>A0A0A9HM77</accession>
<reference evidence="1" key="2">
    <citation type="journal article" date="2015" name="Data Brief">
        <title>Shoot transcriptome of the giant reed, Arundo donax.</title>
        <authorList>
            <person name="Barrero R.A."/>
            <person name="Guerrero F.D."/>
            <person name="Moolhuijzen P."/>
            <person name="Goolsby J.A."/>
            <person name="Tidwell J."/>
            <person name="Bellgard S.E."/>
            <person name="Bellgard M.I."/>
        </authorList>
    </citation>
    <scope>NUCLEOTIDE SEQUENCE</scope>
    <source>
        <tissue evidence="1">Shoot tissue taken approximately 20 cm above the soil surface</tissue>
    </source>
</reference>
<proteinExistence type="predicted"/>
<protein>
    <submittedName>
        <fullName evidence="1">Uncharacterized protein</fullName>
    </submittedName>
</protein>
<sequence length="32" mass="3620">MHACTISLQVKIQVNDLCVSAHWHNVEMLGLE</sequence>
<name>A0A0A9HM77_ARUDO</name>
<evidence type="ECO:0000313" key="1">
    <source>
        <dbReference type="EMBL" id="JAE37847.1"/>
    </source>
</evidence>